<name>A0A484AUY2_DRONA</name>
<organism evidence="1 2">
    <name type="scientific">Drosophila navojoa</name>
    <name type="common">Fruit fly</name>
    <dbReference type="NCBI Taxonomy" id="7232"/>
    <lineage>
        <taxon>Eukaryota</taxon>
        <taxon>Metazoa</taxon>
        <taxon>Ecdysozoa</taxon>
        <taxon>Arthropoda</taxon>
        <taxon>Hexapoda</taxon>
        <taxon>Insecta</taxon>
        <taxon>Pterygota</taxon>
        <taxon>Neoptera</taxon>
        <taxon>Endopterygota</taxon>
        <taxon>Diptera</taxon>
        <taxon>Brachycera</taxon>
        <taxon>Muscomorpha</taxon>
        <taxon>Ephydroidea</taxon>
        <taxon>Drosophilidae</taxon>
        <taxon>Drosophila</taxon>
    </lineage>
</organism>
<dbReference type="EMBL" id="LSRL02000573">
    <property type="protein sequence ID" value="TDG40419.1"/>
    <property type="molecule type" value="Genomic_DNA"/>
</dbReference>
<gene>
    <name evidence="1" type="ORF">AWZ03_013159</name>
</gene>
<keyword evidence="2" id="KW-1185">Reference proteome</keyword>
<sequence length="139" mass="15955">MSDKTVGASALKKFNDLEANQQSVVDANHCGCHSSNCCCLCLSCFGYQLEEELRIVKIFRHFVPVTEMHPVPGGGMELVFANESHLERAELVAKYMVESNVPFKWHSGRMHRGNWTCQELNRAPKLWERLLKAFFNYFN</sequence>
<evidence type="ECO:0000313" key="1">
    <source>
        <dbReference type="EMBL" id="TDG40419.1"/>
    </source>
</evidence>
<dbReference type="Proteomes" id="UP000295192">
    <property type="component" value="Unassembled WGS sequence"/>
</dbReference>
<protein>
    <submittedName>
        <fullName evidence="1">Uncharacterized protein</fullName>
    </submittedName>
</protein>
<dbReference type="AlphaFoldDB" id="A0A484AUY2"/>
<comment type="caution">
    <text evidence="1">The sequence shown here is derived from an EMBL/GenBank/DDBJ whole genome shotgun (WGS) entry which is preliminary data.</text>
</comment>
<accession>A0A484AUY2</accession>
<proteinExistence type="predicted"/>
<evidence type="ECO:0000313" key="2">
    <source>
        <dbReference type="Proteomes" id="UP000295192"/>
    </source>
</evidence>
<reference evidence="1 2" key="1">
    <citation type="journal article" date="2019" name="J. Hered.">
        <title>An Improved Genome Assembly for Drosophila navojoa, the Basal Species in the mojavensis Cluster.</title>
        <authorList>
            <person name="Vanderlinde T."/>
            <person name="Dupim E.G."/>
            <person name="Nazario-Yepiz N.O."/>
            <person name="Carvalho A.B."/>
        </authorList>
    </citation>
    <scope>NUCLEOTIDE SEQUENCE [LARGE SCALE GENOMIC DNA]</scope>
    <source>
        <strain evidence="1">Navoj_Jal97</strain>
        <tissue evidence="1">Whole organism</tissue>
    </source>
</reference>